<dbReference type="Pfam" id="PF25919">
    <property type="entry name" value="BSH_CusB"/>
    <property type="match status" value="1"/>
</dbReference>
<protein>
    <submittedName>
        <fullName evidence="6">Cobalt-zinc-cadmium efflux system membrane fusion protein</fullName>
    </submittedName>
</protein>
<dbReference type="PANTHER" id="PTHR30097">
    <property type="entry name" value="CATION EFFLUX SYSTEM PROTEIN CUSB"/>
    <property type="match status" value="1"/>
</dbReference>
<dbReference type="NCBIfam" id="TIGR01730">
    <property type="entry name" value="RND_mfp"/>
    <property type="match status" value="1"/>
</dbReference>
<evidence type="ECO:0000259" key="4">
    <source>
        <dbReference type="Pfam" id="PF25919"/>
    </source>
</evidence>
<dbReference type="GO" id="GO:0030313">
    <property type="term" value="C:cell envelope"/>
    <property type="evidence" value="ECO:0007669"/>
    <property type="project" value="TreeGrafter"/>
</dbReference>
<dbReference type="Gene3D" id="2.40.30.170">
    <property type="match status" value="1"/>
</dbReference>
<feature type="compositionally biased region" description="Basic and acidic residues" evidence="3">
    <location>
        <begin position="42"/>
        <end position="76"/>
    </location>
</feature>
<feature type="region of interest" description="Disordered" evidence="3">
    <location>
        <begin position="35"/>
        <end position="78"/>
    </location>
</feature>
<dbReference type="InterPro" id="IPR051909">
    <property type="entry name" value="MFP_Cation_Efflux"/>
</dbReference>
<evidence type="ECO:0000256" key="1">
    <source>
        <dbReference type="ARBA" id="ARBA00009477"/>
    </source>
</evidence>
<dbReference type="InterPro" id="IPR058790">
    <property type="entry name" value="BSH_CusB"/>
</dbReference>
<proteinExistence type="inferred from homology"/>
<evidence type="ECO:0000256" key="2">
    <source>
        <dbReference type="ARBA" id="ARBA00022448"/>
    </source>
</evidence>
<evidence type="ECO:0000259" key="5">
    <source>
        <dbReference type="Pfam" id="PF25975"/>
    </source>
</evidence>
<dbReference type="InterPro" id="IPR058649">
    <property type="entry name" value="CzcB_C"/>
</dbReference>
<feature type="domain" description="CusB-like barrel-sandwich hybrid" evidence="4">
    <location>
        <begin position="123"/>
        <end position="258"/>
    </location>
</feature>
<accession>A0A840A0I6</accession>
<dbReference type="Gene3D" id="2.40.50.100">
    <property type="match status" value="1"/>
</dbReference>
<dbReference type="AlphaFoldDB" id="A0A840A0I6"/>
<dbReference type="GO" id="GO:0016020">
    <property type="term" value="C:membrane"/>
    <property type="evidence" value="ECO:0007669"/>
    <property type="project" value="InterPro"/>
</dbReference>
<dbReference type="RefSeq" id="WP_183772346.1">
    <property type="nucleotide sequence ID" value="NZ_JACIDK010000002.1"/>
</dbReference>
<dbReference type="Proteomes" id="UP000530564">
    <property type="component" value="Unassembled WGS sequence"/>
</dbReference>
<name>A0A840A0I6_9CAUL</name>
<dbReference type="InterPro" id="IPR006143">
    <property type="entry name" value="RND_pump_MFP"/>
</dbReference>
<keyword evidence="2" id="KW-0813">Transport</keyword>
<dbReference type="PANTHER" id="PTHR30097:SF4">
    <property type="entry name" value="SLR6042 PROTEIN"/>
    <property type="match status" value="1"/>
</dbReference>
<gene>
    <name evidence="6" type="ORF">GGQ61_002196</name>
</gene>
<dbReference type="Gene3D" id="1.10.287.470">
    <property type="entry name" value="Helix hairpin bin"/>
    <property type="match status" value="1"/>
</dbReference>
<dbReference type="EMBL" id="JACIDK010000002">
    <property type="protein sequence ID" value="MBB3891479.1"/>
    <property type="molecule type" value="Genomic_DNA"/>
</dbReference>
<dbReference type="Pfam" id="PF25975">
    <property type="entry name" value="CzcB_C"/>
    <property type="match status" value="1"/>
</dbReference>
<dbReference type="Gene3D" id="2.40.420.20">
    <property type="match status" value="1"/>
</dbReference>
<reference evidence="6 7" key="1">
    <citation type="submission" date="2020-08" db="EMBL/GenBank/DDBJ databases">
        <title>Genomic Encyclopedia of Type Strains, Phase IV (KMG-IV): sequencing the most valuable type-strain genomes for metagenomic binning, comparative biology and taxonomic classification.</title>
        <authorList>
            <person name="Goeker M."/>
        </authorList>
    </citation>
    <scope>NUCLEOTIDE SEQUENCE [LARGE SCALE GENOMIC DNA]</scope>
    <source>
        <strain evidence="6 7">DSM 21793</strain>
    </source>
</reference>
<evidence type="ECO:0000256" key="3">
    <source>
        <dbReference type="SAM" id="MobiDB-lite"/>
    </source>
</evidence>
<feature type="domain" description="CzcB-like C-terminal circularly permuted SH3-like" evidence="5">
    <location>
        <begin position="342"/>
        <end position="402"/>
    </location>
</feature>
<keyword evidence="7" id="KW-1185">Reference proteome</keyword>
<comment type="similarity">
    <text evidence="1">Belongs to the membrane fusion protein (MFP) (TC 8.A.1) family.</text>
</comment>
<evidence type="ECO:0000313" key="7">
    <source>
        <dbReference type="Proteomes" id="UP000530564"/>
    </source>
</evidence>
<organism evidence="6 7">
    <name type="scientific">Phenylobacterium haematophilum</name>
    <dbReference type="NCBI Taxonomy" id="98513"/>
    <lineage>
        <taxon>Bacteria</taxon>
        <taxon>Pseudomonadati</taxon>
        <taxon>Pseudomonadota</taxon>
        <taxon>Alphaproteobacteria</taxon>
        <taxon>Caulobacterales</taxon>
        <taxon>Caulobacteraceae</taxon>
        <taxon>Phenylobacterium</taxon>
    </lineage>
</organism>
<comment type="caution">
    <text evidence="6">The sequence shown here is derived from an EMBL/GenBank/DDBJ whole genome shotgun (WGS) entry which is preliminary data.</text>
</comment>
<evidence type="ECO:0000313" key="6">
    <source>
        <dbReference type="EMBL" id="MBB3891479.1"/>
    </source>
</evidence>
<sequence length="414" mass="40320">MTKDKQRLFGAVAAAAVIAGGAGFGLSALLNRNDAPAAAKTSDSHGEEGEAGHAEDGKAGEAGHAEEGGHAEGGAEKDEEGVVALTPDQLQAAGIKIVAVGQGGGGETRLSGRVEPVIDARASVGAAVAGRIEQVLVAPGQSVRAGQPLIVLVSGDAATYRAEADAAVAAADAARRAYDRDRSLGEQGVVARQEVETSRAQAMSAEASARAARARSAAAGGPNASGRTSVTSPISGVVSSVAVGPGGFVAQGGVVAEVTNPARVELVFNAPPAIATGLRAGAPIRVHGPAGEFDAVVTGVAAAANASTGATVVRARPSGGAAPPVGSPVTAAVVTGGATGGVTVPSEAVQTVEGGSVVFLQTAGGFRAVPVLTGRQAGGRTEILRGLNGSERIAGANAFLLKAELAKGQAEHGH</sequence>
<dbReference type="GO" id="GO:0022857">
    <property type="term" value="F:transmembrane transporter activity"/>
    <property type="evidence" value="ECO:0007669"/>
    <property type="project" value="InterPro"/>
</dbReference>
<dbReference type="GO" id="GO:0060003">
    <property type="term" value="P:copper ion export"/>
    <property type="evidence" value="ECO:0007669"/>
    <property type="project" value="TreeGrafter"/>
</dbReference>
<dbReference type="GO" id="GO:0015679">
    <property type="term" value="P:plasma membrane copper ion transport"/>
    <property type="evidence" value="ECO:0007669"/>
    <property type="project" value="TreeGrafter"/>
</dbReference>
<dbReference type="SUPFAM" id="SSF111369">
    <property type="entry name" value="HlyD-like secretion proteins"/>
    <property type="match status" value="1"/>
</dbReference>